<dbReference type="InterPro" id="IPR005143">
    <property type="entry name" value="TF_LuxR_autoind-bd_dom"/>
</dbReference>
<dbReference type="PANTHER" id="PTHR44688">
    <property type="entry name" value="DNA-BINDING TRANSCRIPTIONAL ACTIVATOR DEVR_DOSR"/>
    <property type="match status" value="1"/>
</dbReference>
<keyword evidence="1" id="KW-0805">Transcription regulation</keyword>
<dbReference type="CDD" id="cd06170">
    <property type="entry name" value="LuxR_C_like"/>
    <property type="match status" value="1"/>
</dbReference>
<evidence type="ECO:0000313" key="5">
    <source>
        <dbReference type="EMBL" id="MEH7826876.1"/>
    </source>
</evidence>
<evidence type="ECO:0000313" key="6">
    <source>
        <dbReference type="Proteomes" id="UP001431963"/>
    </source>
</evidence>
<dbReference type="Gene3D" id="3.30.450.80">
    <property type="entry name" value="Transcription factor LuxR-like, autoinducer-binding domain"/>
    <property type="match status" value="1"/>
</dbReference>
<proteinExistence type="predicted"/>
<keyword evidence="3" id="KW-0804">Transcription</keyword>
<dbReference type="PROSITE" id="PS50043">
    <property type="entry name" value="HTH_LUXR_2"/>
    <property type="match status" value="1"/>
</dbReference>
<dbReference type="InterPro" id="IPR036693">
    <property type="entry name" value="TF_LuxR_autoind-bd_dom_sf"/>
</dbReference>
<keyword evidence="6" id="KW-1185">Reference proteome</keyword>
<gene>
    <name evidence="5" type="ORF">V6590_01815</name>
</gene>
<evidence type="ECO:0000259" key="4">
    <source>
        <dbReference type="PROSITE" id="PS50043"/>
    </source>
</evidence>
<name>A0ABU8BQ96_9RHOB</name>
<evidence type="ECO:0000256" key="1">
    <source>
        <dbReference type="ARBA" id="ARBA00023015"/>
    </source>
</evidence>
<dbReference type="Pfam" id="PF00196">
    <property type="entry name" value="GerE"/>
    <property type="match status" value="1"/>
</dbReference>
<dbReference type="InterPro" id="IPR000792">
    <property type="entry name" value="Tscrpt_reg_LuxR_C"/>
</dbReference>
<dbReference type="EMBL" id="JBALHR010000001">
    <property type="protein sequence ID" value="MEH7826876.1"/>
    <property type="molecule type" value="Genomic_DNA"/>
</dbReference>
<evidence type="ECO:0000256" key="2">
    <source>
        <dbReference type="ARBA" id="ARBA00023125"/>
    </source>
</evidence>
<dbReference type="Gene3D" id="1.10.10.10">
    <property type="entry name" value="Winged helix-like DNA-binding domain superfamily/Winged helix DNA-binding domain"/>
    <property type="match status" value="1"/>
</dbReference>
<dbReference type="Proteomes" id="UP001431963">
    <property type="component" value="Unassembled WGS sequence"/>
</dbReference>
<reference evidence="5" key="1">
    <citation type="submission" date="2024-02" db="EMBL/GenBank/DDBJ databases">
        <title>Genome sequences of strain Gemmobacter sp. JM10B15.</title>
        <authorList>
            <person name="Zhang M."/>
        </authorList>
    </citation>
    <scope>NUCLEOTIDE SEQUENCE</scope>
    <source>
        <strain evidence="5">JM10B15</strain>
    </source>
</reference>
<dbReference type="InterPro" id="IPR036388">
    <property type="entry name" value="WH-like_DNA-bd_sf"/>
</dbReference>
<dbReference type="InterPro" id="IPR016032">
    <property type="entry name" value="Sig_transdc_resp-reg_C-effctor"/>
</dbReference>
<dbReference type="SMART" id="SM00421">
    <property type="entry name" value="HTH_LUXR"/>
    <property type="match status" value="1"/>
</dbReference>
<accession>A0ABU8BQ96</accession>
<dbReference type="SUPFAM" id="SSF75516">
    <property type="entry name" value="Pheromone-binding domain of LuxR-like quorum-sensing transcription factors"/>
    <property type="match status" value="1"/>
</dbReference>
<protein>
    <submittedName>
        <fullName evidence="5">Autoinducer binding domain-containing protein</fullName>
    </submittedName>
</protein>
<evidence type="ECO:0000256" key="3">
    <source>
        <dbReference type="ARBA" id="ARBA00023163"/>
    </source>
</evidence>
<dbReference type="RefSeq" id="WP_335418655.1">
    <property type="nucleotide sequence ID" value="NZ_JBALHR010000001.1"/>
</dbReference>
<keyword evidence="2" id="KW-0238">DNA-binding</keyword>
<organism evidence="5 6">
    <name type="scientific">Gemmobacter denitrificans</name>
    <dbReference type="NCBI Taxonomy" id="3123040"/>
    <lineage>
        <taxon>Bacteria</taxon>
        <taxon>Pseudomonadati</taxon>
        <taxon>Pseudomonadota</taxon>
        <taxon>Alphaproteobacteria</taxon>
        <taxon>Rhodobacterales</taxon>
        <taxon>Paracoccaceae</taxon>
        <taxon>Gemmobacter</taxon>
    </lineage>
</organism>
<sequence length="256" mass="28431">MTVVLDLINQLATAMDGDEVWRLATAHFRTRGFAMANYGYTRFRDATAIGNPRDAIYLTTCPPDYAQSYFGDGHYARTPAYRWALEHSGLTTWRWVEEDFRAGRLSRDEAAAVETNLALGIRAGLTISFPDPTPRHKGALGLIADPGLDHDSVDAILSHSRAEIEAVAHVMHLRICQLPLPALRRRLSQRQREALEWVAQGKTMQDIATLMKVSPAMVEKHLRLARQALEVETTSQAVAKATLLNLIFPAMPSAEG</sequence>
<dbReference type="SUPFAM" id="SSF46894">
    <property type="entry name" value="C-terminal effector domain of the bipartite response regulators"/>
    <property type="match status" value="1"/>
</dbReference>
<feature type="domain" description="HTH luxR-type" evidence="4">
    <location>
        <begin position="180"/>
        <end position="245"/>
    </location>
</feature>
<comment type="caution">
    <text evidence="5">The sequence shown here is derived from an EMBL/GenBank/DDBJ whole genome shotgun (WGS) entry which is preliminary data.</text>
</comment>
<dbReference type="PANTHER" id="PTHR44688:SF16">
    <property type="entry name" value="DNA-BINDING TRANSCRIPTIONAL ACTIVATOR DEVR_DOSR"/>
    <property type="match status" value="1"/>
</dbReference>
<dbReference type="Pfam" id="PF03472">
    <property type="entry name" value="Autoind_bind"/>
    <property type="match status" value="1"/>
</dbReference>